<dbReference type="InterPro" id="IPR046470">
    <property type="entry name" value="SAM_HAT_C"/>
</dbReference>
<protein>
    <submittedName>
        <fullName evidence="2">S-adenosyl-l-methionine hydroxide adenosyltransferase</fullName>
    </submittedName>
</protein>
<evidence type="ECO:0000313" key="2">
    <source>
        <dbReference type="EMBL" id="QDV27918.1"/>
    </source>
</evidence>
<evidence type="ECO:0000313" key="3">
    <source>
        <dbReference type="Proteomes" id="UP000318017"/>
    </source>
</evidence>
<dbReference type="RefSeq" id="WP_145086057.1">
    <property type="nucleotide sequence ID" value="NZ_CP036298.1"/>
</dbReference>
<reference evidence="2 3" key="1">
    <citation type="submission" date="2019-02" db="EMBL/GenBank/DDBJ databases">
        <title>Deep-cultivation of Planctomycetes and their phenomic and genomic characterization uncovers novel biology.</title>
        <authorList>
            <person name="Wiegand S."/>
            <person name="Jogler M."/>
            <person name="Boedeker C."/>
            <person name="Pinto D."/>
            <person name="Vollmers J."/>
            <person name="Rivas-Marin E."/>
            <person name="Kohn T."/>
            <person name="Peeters S.H."/>
            <person name="Heuer A."/>
            <person name="Rast P."/>
            <person name="Oberbeckmann S."/>
            <person name="Bunk B."/>
            <person name="Jeske O."/>
            <person name="Meyerdierks A."/>
            <person name="Storesund J.E."/>
            <person name="Kallscheuer N."/>
            <person name="Luecker S."/>
            <person name="Lage O.M."/>
            <person name="Pohl T."/>
            <person name="Merkel B.J."/>
            <person name="Hornburger P."/>
            <person name="Mueller R.-W."/>
            <person name="Bruemmer F."/>
            <person name="Labrenz M."/>
            <person name="Spormann A.M."/>
            <person name="Op den Camp H."/>
            <person name="Overmann J."/>
            <person name="Amann R."/>
            <person name="Jetten M.S.M."/>
            <person name="Mascher T."/>
            <person name="Medema M.H."/>
            <person name="Devos D.P."/>
            <person name="Kaster A.-K."/>
            <person name="Ovreas L."/>
            <person name="Rohde M."/>
            <person name="Galperin M.Y."/>
            <person name="Jogler C."/>
        </authorList>
    </citation>
    <scope>NUCLEOTIDE SEQUENCE [LARGE SCALE GENOMIC DNA]</scope>
    <source>
        <strain evidence="2 3">Q31a</strain>
    </source>
</reference>
<keyword evidence="3" id="KW-1185">Reference proteome</keyword>
<dbReference type="Pfam" id="PF20257">
    <property type="entry name" value="SAM_HAT_C"/>
    <property type="match status" value="1"/>
</dbReference>
<dbReference type="KEGG" id="ahel:Q31a_63110"/>
<feature type="domain" description="S-adenosyl-l-methionine hydroxide adenosyltransferase C-terminal" evidence="1">
    <location>
        <begin position="7"/>
        <end position="91"/>
    </location>
</feature>
<dbReference type="InterPro" id="IPR023227">
    <property type="entry name" value="SAM_OH_AdoTrfase_C_sf"/>
</dbReference>
<dbReference type="OrthoDB" id="278624at2"/>
<accession>A0A518GH75</accession>
<dbReference type="Proteomes" id="UP000318017">
    <property type="component" value="Chromosome"/>
</dbReference>
<name>A0A518GH75_9BACT</name>
<dbReference type="AlphaFoldDB" id="A0A518GH75"/>
<dbReference type="EMBL" id="CP036298">
    <property type="protein sequence ID" value="QDV27918.1"/>
    <property type="molecule type" value="Genomic_DNA"/>
</dbReference>
<sequence length="95" mass="9921">MSGTLSGKVVEIDETGNLVTDIPGDQLSGAPRDATLRVVVDEHETYGLYPADHSQPAMTLVAILDAGEPLKVVLVGDSASAMLGVQVGALVEVYW</sequence>
<keyword evidence="2" id="KW-0808">Transferase</keyword>
<evidence type="ECO:0000259" key="1">
    <source>
        <dbReference type="Pfam" id="PF20257"/>
    </source>
</evidence>
<dbReference type="Gene3D" id="2.40.30.90">
    <property type="entry name" value="Bacterial fluorinating enzyme like"/>
    <property type="match status" value="1"/>
</dbReference>
<proteinExistence type="predicted"/>
<gene>
    <name evidence="2" type="ORF">Q31a_63110</name>
</gene>
<dbReference type="GO" id="GO:0016740">
    <property type="term" value="F:transferase activity"/>
    <property type="evidence" value="ECO:0007669"/>
    <property type="project" value="UniProtKB-KW"/>
</dbReference>
<dbReference type="SUPFAM" id="SSF101852">
    <property type="entry name" value="Bacterial fluorinating enzyme, C-terminal domain"/>
    <property type="match status" value="1"/>
</dbReference>
<organism evidence="2 3">
    <name type="scientific">Aureliella helgolandensis</name>
    <dbReference type="NCBI Taxonomy" id="2527968"/>
    <lineage>
        <taxon>Bacteria</taxon>
        <taxon>Pseudomonadati</taxon>
        <taxon>Planctomycetota</taxon>
        <taxon>Planctomycetia</taxon>
        <taxon>Pirellulales</taxon>
        <taxon>Pirellulaceae</taxon>
        <taxon>Aureliella</taxon>
    </lineage>
</organism>